<accession>A0A511B1D5</accession>
<keyword evidence="8" id="KW-0694">RNA-binding</keyword>
<dbReference type="Gene3D" id="3.30.460.10">
    <property type="entry name" value="Beta Polymerase, domain 2"/>
    <property type="match status" value="1"/>
</dbReference>
<keyword evidence="5" id="KW-0479">Metal-binding</keyword>
<dbReference type="PANTHER" id="PTHR46173:SF1">
    <property type="entry name" value="CCA TRNA NUCLEOTIDYLTRANSFERASE 1, MITOCHONDRIAL"/>
    <property type="match status" value="1"/>
</dbReference>
<evidence type="ECO:0000259" key="9">
    <source>
        <dbReference type="Pfam" id="PF01743"/>
    </source>
</evidence>
<dbReference type="Gene3D" id="1.10.3090.10">
    <property type="entry name" value="cca-adding enzyme, domain 2"/>
    <property type="match status" value="1"/>
</dbReference>
<dbReference type="Pfam" id="PF12627">
    <property type="entry name" value="PolyA_pol_RNAbd"/>
    <property type="match status" value="1"/>
</dbReference>
<dbReference type="GO" id="GO:0046872">
    <property type="term" value="F:metal ion binding"/>
    <property type="evidence" value="ECO:0007669"/>
    <property type="project" value="UniProtKB-KW"/>
</dbReference>
<comment type="cofactor">
    <cofactor evidence="1">
        <name>Mg(2+)</name>
        <dbReference type="ChEBI" id="CHEBI:18420"/>
    </cofactor>
</comment>
<dbReference type="AlphaFoldDB" id="A0A511B1D5"/>
<evidence type="ECO:0000256" key="6">
    <source>
        <dbReference type="ARBA" id="ARBA00022741"/>
    </source>
</evidence>
<protein>
    <submittedName>
        <fullName evidence="11">Poly(A) polymerase</fullName>
    </submittedName>
</protein>
<evidence type="ECO:0000259" key="10">
    <source>
        <dbReference type="Pfam" id="PF12627"/>
    </source>
</evidence>
<evidence type="ECO:0000256" key="7">
    <source>
        <dbReference type="ARBA" id="ARBA00022842"/>
    </source>
</evidence>
<evidence type="ECO:0000256" key="3">
    <source>
        <dbReference type="ARBA" id="ARBA00022694"/>
    </source>
</evidence>
<comment type="similarity">
    <text evidence="8">Belongs to the tRNA nucleotidyltransferase/poly(A) polymerase family.</text>
</comment>
<keyword evidence="7" id="KW-0460">Magnesium</keyword>
<keyword evidence="4" id="KW-0548">Nucleotidyltransferase</keyword>
<name>A0A511B1D5_9PROT</name>
<dbReference type="RefSeq" id="WP_146797812.1">
    <property type="nucleotide sequence ID" value="NZ_BARC01000006.1"/>
</dbReference>
<keyword evidence="12" id="KW-1185">Reference proteome</keyword>
<keyword evidence="6" id="KW-0547">Nucleotide-binding</keyword>
<gene>
    <name evidence="11" type="ORF">GWA01_20360</name>
</gene>
<dbReference type="InterPro" id="IPR050264">
    <property type="entry name" value="Bact_CCA-adding_enz_type3_sf"/>
</dbReference>
<feature type="domain" description="tRNA nucleotidyltransferase/poly(A) polymerase RNA and SrmB- binding" evidence="10">
    <location>
        <begin position="183"/>
        <end position="236"/>
    </location>
</feature>
<dbReference type="Pfam" id="PF01743">
    <property type="entry name" value="PolyA_pol"/>
    <property type="match status" value="1"/>
</dbReference>
<dbReference type="PANTHER" id="PTHR46173">
    <property type="entry name" value="CCA TRNA NUCLEOTIDYLTRANSFERASE 1, MITOCHONDRIAL"/>
    <property type="match status" value="1"/>
</dbReference>
<dbReference type="SUPFAM" id="SSF81301">
    <property type="entry name" value="Nucleotidyltransferase"/>
    <property type="match status" value="1"/>
</dbReference>
<dbReference type="GO" id="GO:0008033">
    <property type="term" value="P:tRNA processing"/>
    <property type="evidence" value="ECO:0007669"/>
    <property type="project" value="UniProtKB-KW"/>
</dbReference>
<dbReference type="GO" id="GO:0000049">
    <property type="term" value="F:tRNA binding"/>
    <property type="evidence" value="ECO:0007669"/>
    <property type="project" value="TreeGrafter"/>
</dbReference>
<dbReference type="InterPro" id="IPR002646">
    <property type="entry name" value="PolA_pol_head_dom"/>
</dbReference>
<evidence type="ECO:0000256" key="4">
    <source>
        <dbReference type="ARBA" id="ARBA00022695"/>
    </source>
</evidence>
<proteinExistence type="inferred from homology"/>
<keyword evidence="3" id="KW-0819">tRNA processing</keyword>
<feature type="domain" description="Poly A polymerase head" evidence="9">
    <location>
        <begin position="27"/>
        <end position="149"/>
    </location>
</feature>
<dbReference type="SUPFAM" id="SSF81891">
    <property type="entry name" value="Poly A polymerase C-terminal region-like"/>
    <property type="match status" value="1"/>
</dbReference>
<keyword evidence="2 8" id="KW-0808">Transferase</keyword>
<dbReference type="EMBL" id="BJUZ01000002">
    <property type="protein sequence ID" value="GEK94266.1"/>
    <property type="molecule type" value="Genomic_DNA"/>
</dbReference>
<evidence type="ECO:0000256" key="8">
    <source>
        <dbReference type="RuleBase" id="RU003953"/>
    </source>
</evidence>
<dbReference type="GO" id="GO:0016779">
    <property type="term" value="F:nucleotidyltransferase activity"/>
    <property type="evidence" value="ECO:0007669"/>
    <property type="project" value="UniProtKB-KW"/>
</dbReference>
<dbReference type="InterPro" id="IPR032828">
    <property type="entry name" value="PolyA_RNA-bd"/>
</dbReference>
<evidence type="ECO:0000256" key="5">
    <source>
        <dbReference type="ARBA" id="ARBA00022723"/>
    </source>
</evidence>
<organism evidence="11 12">
    <name type="scientific">Gluconobacter wancherniae NBRC 103581</name>
    <dbReference type="NCBI Taxonomy" id="656744"/>
    <lineage>
        <taxon>Bacteria</taxon>
        <taxon>Pseudomonadati</taxon>
        <taxon>Pseudomonadota</taxon>
        <taxon>Alphaproteobacteria</taxon>
        <taxon>Acetobacterales</taxon>
        <taxon>Acetobacteraceae</taxon>
        <taxon>Gluconobacter</taxon>
    </lineage>
</organism>
<dbReference type="OrthoDB" id="9805698at2"/>
<dbReference type="Proteomes" id="UP000321230">
    <property type="component" value="Unassembled WGS sequence"/>
</dbReference>
<sequence length="398" mass="44096">MTAQSGLLSRLPDISGLEKIWTILPEARLVGGSVRDLLRGLAVNDLDIATPEPPEVVLERLKSAAIRAIPTGLSHGTITALINHIPHEITTLRRDEETDGRHAVVVWTKSWQEDAARRDFTINAMSLDRHDKLHDYFHGVQDLKARRVRFVGHAARRIEEDALRALRFFRFDARYGEGEPDCEACEAIADNLKLFGKLSAERVASEFLRILTGPRLPETLAAMEKTGLLNVLIPGAQRGSLQKLLDCAGPPDALLRLFALSGENAVLMGAKLKLSNADKTALGVFGNTFPDLAPSSSDDDLRRGRVAQSLELLISRSWLAQARILARPDRQWDHLRIRLKKLPQPVFPLGGKDAQAFGVPPGPAMGAWLRVAREWWLEHGCRPDREACLVHMGCSTRS</sequence>
<reference evidence="11 12" key="1">
    <citation type="submission" date="2019-07" db="EMBL/GenBank/DDBJ databases">
        <title>Whole genome shotgun sequence of Gluconobacter wancherniae NBRC 103581.</title>
        <authorList>
            <person name="Hosoyama A."/>
            <person name="Uohara A."/>
            <person name="Ohji S."/>
            <person name="Ichikawa N."/>
        </authorList>
    </citation>
    <scope>NUCLEOTIDE SEQUENCE [LARGE SCALE GENOMIC DNA]</scope>
    <source>
        <strain evidence="11 12">NBRC 103581</strain>
    </source>
</reference>
<evidence type="ECO:0000313" key="11">
    <source>
        <dbReference type="EMBL" id="GEK94266.1"/>
    </source>
</evidence>
<evidence type="ECO:0000256" key="1">
    <source>
        <dbReference type="ARBA" id="ARBA00001946"/>
    </source>
</evidence>
<dbReference type="InterPro" id="IPR043519">
    <property type="entry name" value="NT_sf"/>
</dbReference>
<dbReference type="CDD" id="cd05398">
    <property type="entry name" value="NT_ClassII-CCAase"/>
    <property type="match status" value="1"/>
</dbReference>
<evidence type="ECO:0000313" key="12">
    <source>
        <dbReference type="Proteomes" id="UP000321230"/>
    </source>
</evidence>
<dbReference type="GO" id="GO:0000166">
    <property type="term" value="F:nucleotide binding"/>
    <property type="evidence" value="ECO:0007669"/>
    <property type="project" value="UniProtKB-KW"/>
</dbReference>
<evidence type="ECO:0000256" key="2">
    <source>
        <dbReference type="ARBA" id="ARBA00022679"/>
    </source>
</evidence>
<comment type="caution">
    <text evidence="11">The sequence shown here is derived from an EMBL/GenBank/DDBJ whole genome shotgun (WGS) entry which is preliminary data.</text>
</comment>